<feature type="compositionally biased region" description="Basic residues" evidence="1">
    <location>
        <begin position="515"/>
        <end position="525"/>
    </location>
</feature>
<evidence type="ECO:0000256" key="1">
    <source>
        <dbReference type="SAM" id="MobiDB-lite"/>
    </source>
</evidence>
<dbReference type="GO" id="GO:0034198">
    <property type="term" value="P:cellular response to amino acid starvation"/>
    <property type="evidence" value="ECO:0007669"/>
    <property type="project" value="TreeGrafter"/>
</dbReference>
<dbReference type="Pfam" id="PF14989">
    <property type="entry name" value="CCDC32"/>
    <property type="match status" value="1"/>
</dbReference>
<dbReference type="GO" id="GO:0007015">
    <property type="term" value="P:actin filament organization"/>
    <property type="evidence" value="ECO:0007669"/>
    <property type="project" value="InterPro"/>
</dbReference>
<accession>A0AAN5D8S9</accession>
<evidence type="ECO:0000313" key="3">
    <source>
        <dbReference type="Proteomes" id="UP001328107"/>
    </source>
</evidence>
<dbReference type="GO" id="GO:1904262">
    <property type="term" value="P:negative regulation of TORC1 signaling"/>
    <property type="evidence" value="ECO:0007669"/>
    <property type="project" value="TreeGrafter"/>
</dbReference>
<feature type="non-terminal residue" evidence="2">
    <location>
        <position position="574"/>
    </location>
</feature>
<keyword evidence="3" id="KW-1185">Reference proteome</keyword>
<dbReference type="PANTHER" id="PTHR15435:SF2">
    <property type="entry name" value="KICSTOR COMPLEX PROTEIN KAPTIN"/>
    <property type="match status" value="1"/>
</dbReference>
<dbReference type="GO" id="GO:0051015">
    <property type="term" value="F:actin filament binding"/>
    <property type="evidence" value="ECO:0007669"/>
    <property type="project" value="TreeGrafter"/>
</dbReference>
<feature type="non-terminal residue" evidence="2">
    <location>
        <position position="1"/>
    </location>
</feature>
<sequence length="574" mass="64512">IETVEVDQLRKTYEREVDKEYLALLERKLHSVKNPSGKKATGKQFISDIASVKDHQLFNLLTADSPQSNNFDDHFVDQPSLIQRKIAPQTCAVTASEKLKLVKNDHVQRIVDLLEEEEKKEESESSFSLVVESIIIEDYLPQSSSDASTRSMLSSLTLSGSKRSLTTLQTQSLSGGSSSSFHPKMAQLEVVAIDAIEEAPHRLPGRLLVLTCWGETCELGTTSKYQLALFRIEMHTGKACLLSKEFIPRPVALVRFITYRWTKKGSMGVLVFPSNEKAVVYQLVPGEEGSFSLLLTADINKEFVELSEALPGTAVKMATETIGRFRWTLVGFDNGHLRFWRTTLKDNKVVLVKRMRFFGAVSVTDLYQPYKNDDVEEGEEGEPTVHAIVSSTLGPILIYRVVQYRNDDRVTWERRAILSTSRKEDTVTCAARKGDYLCIGFFSQHMYTYNLKLLHDLSPSEEVLPFLSDAKVNAPTAAIQFLDQFEISLVTFAGHHSLMTIEDEGEEEDPELRMGKKNRQQRQKSKSNWIPPVGNGGIQKKHSCQPLSIAPVGHTQNNQVQLPGFPIFPFPVSL</sequence>
<dbReference type="AlphaFoldDB" id="A0AAN5D8S9"/>
<dbReference type="Proteomes" id="UP001328107">
    <property type="component" value="Unassembled WGS sequence"/>
</dbReference>
<comment type="caution">
    <text evidence="2">The sequence shown here is derived from an EMBL/GenBank/DDBJ whole genome shotgun (WGS) entry which is preliminary data.</text>
</comment>
<dbReference type="GO" id="GO:0015629">
    <property type="term" value="C:actin cytoskeleton"/>
    <property type="evidence" value="ECO:0007669"/>
    <property type="project" value="InterPro"/>
</dbReference>
<dbReference type="EMBL" id="BTRK01000006">
    <property type="protein sequence ID" value="GMR58911.1"/>
    <property type="molecule type" value="Genomic_DNA"/>
</dbReference>
<reference evidence="3" key="1">
    <citation type="submission" date="2022-10" db="EMBL/GenBank/DDBJ databases">
        <title>Genome assembly of Pristionchus species.</title>
        <authorList>
            <person name="Yoshida K."/>
            <person name="Sommer R.J."/>
        </authorList>
    </citation>
    <scope>NUCLEOTIDE SEQUENCE [LARGE SCALE GENOMIC DNA]</scope>
    <source>
        <strain evidence="3">RS5460</strain>
    </source>
</reference>
<proteinExistence type="predicted"/>
<dbReference type="PANTHER" id="PTHR15435">
    <property type="entry name" value="KICSTOR COMPLEX PROTEIN KAPTIN"/>
    <property type="match status" value="1"/>
</dbReference>
<feature type="region of interest" description="Disordered" evidence="1">
    <location>
        <begin position="502"/>
        <end position="536"/>
    </location>
</feature>
<dbReference type="InterPro" id="IPR029982">
    <property type="entry name" value="Kptn"/>
</dbReference>
<dbReference type="InterPro" id="IPR028039">
    <property type="entry name" value="CCDC32"/>
</dbReference>
<protein>
    <submittedName>
        <fullName evidence="2">Uncharacterized protein</fullName>
    </submittedName>
</protein>
<name>A0AAN5D8S9_9BILA</name>
<gene>
    <name evidence="2" type="ORF">PMAYCL1PPCAC_29106</name>
</gene>
<evidence type="ECO:0000313" key="2">
    <source>
        <dbReference type="EMBL" id="GMR58911.1"/>
    </source>
</evidence>
<dbReference type="GO" id="GO:0030027">
    <property type="term" value="C:lamellipodium"/>
    <property type="evidence" value="ECO:0007669"/>
    <property type="project" value="TreeGrafter"/>
</dbReference>
<organism evidence="2 3">
    <name type="scientific">Pristionchus mayeri</name>
    <dbReference type="NCBI Taxonomy" id="1317129"/>
    <lineage>
        <taxon>Eukaryota</taxon>
        <taxon>Metazoa</taxon>
        <taxon>Ecdysozoa</taxon>
        <taxon>Nematoda</taxon>
        <taxon>Chromadorea</taxon>
        <taxon>Rhabditida</taxon>
        <taxon>Rhabditina</taxon>
        <taxon>Diplogasteromorpha</taxon>
        <taxon>Diplogasteroidea</taxon>
        <taxon>Neodiplogasteridae</taxon>
        <taxon>Pristionchus</taxon>
    </lineage>
</organism>